<keyword evidence="3" id="KW-0472">Membrane</keyword>
<dbReference type="GO" id="GO:0006596">
    <property type="term" value="P:polyamine biosynthetic process"/>
    <property type="evidence" value="ECO:0007669"/>
    <property type="project" value="UniProtKB-KW"/>
</dbReference>
<evidence type="ECO:0000313" key="4">
    <source>
        <dbReference type="EMBL" id="OAA74312.1"/>
    </source>
</evidence>
<accession>A0A162JVI2</accession>
<evidence type="ECO:0000256" key="2">
    <source>
        <dbReference type="SAM" id="MobiDB-lite"/>
    </source>
</evidence>
<organism evidence="4 5">
    <name type="scientific">Akanthomyces lecanii RCEF 1005</name>
    <dbReference type="NCBI Taxonomy" id="1081108"/>
    <lineage>
        <taxon>Eukaryota</taxon>
        <taxon>Fungi</taxon>
        <taxon>Dikarya</taxon>
        <taxon>Ascomycota</taxon>
        <taxon>Pezizomycotina</taxon>
        <taxon>Sordariomycetes</taxon>
        <taxon>Hypocreomycetidae</taxon>
        <taxon>Hypocreales</taxon>
        <taxon>Cordycipitaceae</taxon>
        <taxon>Akanthomyces</taxon>
        <taxon>Cordyceps confragosa</taxon>
    </lineage>
</organism>
<evidence type="ECO:0000313" key="5">
    <source>
        <dbReference type="Proteomes" id="UP000076881"/>
    </source>
</evidence>
<dbReference type="CDD" id="cd02440">
    <property type="entry name" value="AdoMet_MTases"/>
    <property type="match status" value="1"/>
</dbReference>
<dbReference type="STRING" id="1081108.A0A162JVI2"/>
<reference evidence="4 5" key="1">
    <citation type="journal article" date="2016" name="Genome Biol. Evol.">
        <title>Divergent and convergent evolution of fungal pathogenicity.</title>
        <authorList>
            <person name="Shang Y."/>
            <person name="Xiao G."/>
            <person name="Zheng P."/>
            <person name="Cen K."/>
            <person name="Zhan S."/>
            <person name="Wang C."/>
        </authorList>
    </citation>
    <scope>NUCLEOTIDE SEQUENCE [LARGE SCALE GENOMIC DNA]</scope>
    <source>
        <strain evidence="4 5">RCEF 1005</strain>
    </source>
</reference>
<dbReference type="PANTHER" id="PTHR43317">
    <property type="entry name" value="THERMOSPERMINE SYNTHASE ACAULIS5"/>
    <property type="match status" value="1"/>
</dbReference>
<dbReference type="Proteomes" id="UP000076881">
    <property type="component" value="Unassembled WGS sequence"/>
</dbReference>
<comment type="caution">
    <text evidence="4">The sequence shown here is derived from an EMBL/GenBank/DDBJ whole genome shotgun (WGS) entry which is preliminary data.</text>
</comment>
<dbReference type="AlphaFoldDB" id="A0A162JVI2"/>
<dbReference type="GO" id="GO:0010487">
    <property type="term" value="F:thermospermine synthase activity"/>
    <property type="evidence" value="ECO:0007669"/>
    <property type="project" value="TreeGrafter"/>
</dbReference>
<dbReference type="InterPro" id="IPR029063">
    <property type="entry name" value="SAM-dependent_MTases_sf"/>
</dbReference>
<dbReference type="Gene3D" id="3.40.50.150">
    <property type="entry name" value="Vaccinia Virus protein VP39"/>
    <property type="match status" value="1"/>
</dbReference>
<feature type="region of interest" description="Disordered" evidence="2">
    <location>
        <begin position="1"/>
        <end position="21"/>
    </location>
</feature>
<sequence>MPRATAAGRRKATAPEPTVASSKAQYEKELRNLASKAQIDGGSSLTQLTAQFRLVRNAITFLFFAGFFAHASQLALAPVYGSIPASTYHLPVRAAAAFAGWAGNLFLARALDPRGLSAARLLPVFTLCAPLIQFLLEPYSAILGPVWGPLITESLTVVPVVLLAATAAADSLEGVKIPLLPKFLADALPGMGSWALFMAFENLASDYVLRFAGRSSNATAVTFALTRVGMQLSLGGLMAGLAPSLHLLLAAPALVHTVWLNPHMPTPGAAARLNTTLQAHDWLLIDRAESNTGYVSVLQSIRGGFRVMRCDHSLLGGEYTDESVVGGIVAEPIYGVFAMLEAVRLIQTGEAVPDDKANALVIGLGIGTTPSALVAHGIDTTVVEIDPVVHAFAKKYFQLRENNVPVLSDAGRYTKKLADDAAGARFDYIVHDVFTGGAEPIDLFTLEFLQQLHTLLKPHGAIAINYAGDLALPGPRAIVRTINAVFPSCRIFREFPADAASIAAHGGSDFTNMVIFCKKTPGALAFRAATDKDKLDSFARREFLEPTHEVHATEFLAVDEAEGKQQLVRVNETEVVTKSHKTSARGHWSIMRTVLPGVVWEKW</sequence>
<feature type="transmembrane region" description="Helical" evidence="3">
    <location>
        <begin position="118"/>
        <end position="136"/>
    </location>
</feature>
<evidence type="ECO:0000256" key="3">
    <source>
        <dbReference type="SAM" id="Phobius"/>
    </source>
</evidence>
<dbReference type="NCBIfam" id="NF037959">
    <property type="entry name" value="MFS_SpdSyn"/>
    <property type="match status" value="1"/>
</dbReference>
<keyword evidence="1" id="KW-0620">Polyamine biosynthesis</keyword>
<feature type="transmembrane region" description="Helical" evidence="3">
    <location>
        <begin position="58"/>
        <end position="80"/>
    </location>
</feature>
<feature type="transmembrane region" description="Helical" evidence="3">
    <location>
        <begin position="92"/>
        <end position="111"/>
    </location>
</feature>
<dbReference type="SUPFAM" id="SSF53335">
    <property type="entry name" value="S-adenosyl-L-methionine-dependent methyltransferases"/>
    <property type="match status" value="1"/>
</dbReference>
<keyword evidence="5" id="KW-1185">Reference proteome</keyword>
<name>A0A162JVI2_CORDF</name>
<evidence type="ECO:0000256" key="1">
    <source>
        <dbReference type="ARBA" id="ARBA00023115"/>
    </source>
</evidence>
<dbReference type="Pfam" id="PF01564">
    <property type="entry name" value="Spermine_synth"/>
    <property type="match status" value="1"/>
</dbReference>
<protein>
    <submittedName>
        <fullName evidence="4">Spermine/spermidine synthase</fullName>
    </submittedName>
</protein>
<dbReference type="OrthoDB" id="2016285at2759"/>
<proteinExistence type="predicted"/>
<keyword evidence="3" id="KW-0812">Transmembrane</keyword>
<keyword evidence="3" id="KW-1133">Transmembrane helix</keyword>
<dbReference type="EMBL" id="AZHF01000006">
    <property type="protein sequence ID" value="OAA74312.1"/>
    <property type="molecule type" value="Genomic_DNA"/>
</dbReference>
<gene>
    <name evidence="4" type="ORF">LEL_07893</name>
</gene>
<dbReference type="FunFam" id="3.40.50.150:FF:000288">
    <property type="entry name" value="Spermine/spermidine synthase, putative"/>
    <property type="match status" value="1"/>
</dbReference>
<dbReference type="PANTHER" id="PTHR43317:SF1">
    <property type="entry name" value="THERMOSPERMINE SYNTHASE ACAULIS5"/>
    <property type="match status" value="1"/>
</dbReference>